<evidence type="ECO:0000313" key="2">
    <source>
        <dbReference type="Proteomes" id="UP000268973"/>
    </source>
</evidence>
<proteinExistence type="predicted"/>
<dbReference type="NCBIfam" id="TIGR03292">
    <property type="entry name" value="PhnH_redo"/>
    <property type="match status" value="1"/>
</dbReference>
<dbReference type="SUPFAM" id="SSF159709">
    <property type="entry name" value="PhnH-like"/>
    <property type="match status" value="1"/>
</dbReference>
<organism evidence="1 2">
    <name type="scientific">Vibrio aquaticus</name>
    <dbReference type="NCBI Taxonomy" id="2496559"/>
    <lineage>
        <taxon>Bacteria</taxon>
        <taxon>Pseudomonadati</taxon>
        <taxon>Pseudomonadota</taxon>
        <taxon>Gammaproteobacteria</taxon>
        <taxon>Vibrionales</taxon>
        <taxon>Vibrionaceae</taxon>
        <taxon>Vibrio</taxon>
    </lineage>
</organism>
<dbReference type="AlphaFoldDB" id="A0A432D332"/>
<dbReference type="GO" id="GO:0016829">
    <property type="term" value="F:lyase activity"/>
    <property type="evidence" value="ECO:0007669"/>
    <property type="project" value="UniProtKB-KW"/>
</dbReference>
<name>A0A432D332_9VIBR</name>
<dbReference type="PIRSF" id="PIRSF020680">
    <property type="entry name" value="PhnH"/>
    <property type="match status" value="1"/>
</dbReference>
<keyword evidence="1" id="KW-0456">Lyase</keyword>
<dbReference type="Pfam" id="PF05845">
    <property type="entry name" value="PhnH"/>
    <property type="match status" value="1"/>
</dbReference>
<evidence type="ECO:0000313" key="1">
    <source>
        <dbReference type="EMBL" id="RTZ18266.1"/>
    </source>
</evidence>
<dbReference type="Proteomes" id="UP000268973">
    <property type="component" value="Unassembled WGS sequence"/>
</dbReference>
<comment type="caution">
    <text evidence="1">The sequence shown here is derived from an EMBL/GenBank/DDBJ whole genome shotgun (WGS) entry which is preliminary data.</text>
</comment>
<dbReference type="InterPro" id="IPR008772">
    <property type="entry name" value="Phosphonate_metab_PhnH"/>
</dbReference>
<dbReference type="Gene3D" id="3.40.50.11310">
    <property type="entry name" value="Bacterial phosphonate metabolism protein PhnH"/>
    <property type="match status" value="1"/>
</dbReference>
<protein>
    <submittedName>
        <fullName evidence="1">Phosphonate C-P lyase system protein PhnH</fullName>
    </submittedName>
</protein>
<dbReference type="OrthoDB" id="9814509at2"/>
<sequence>MNTITTAFPNAVHDSQHCFRQLLTALSEPGKLITLDRCSGFSSMHSAATQTLLTLTDNTTPLWLSKSYASQSTLIENLRFHCGVSIEPSQEKASFAVIAEQDLAEFSWGDAAFYVGNEEYPDSSTTVIVELKALSLASEQTTSQVLRLTGPGIKTQVEIDSDLMPASLIAFLEQRQDQFAFPIGIDLLLVSGEALLAIPRTTKIEVTACTSQ</sequence>
<accession>A0A432D332</accession>
<dbReference type="RefSeq" id="WP_126573011.1">
    <property type="nucleotide sequence ID" value="NZ_RXZH01000001.1"/>
</dbReference>
<dbReference type="InterPro" id="IPR038058">
    <property type="entry name" value="PhnH-like_sp"/>
</dbReference>
<gene>
    <name evidence="1" type="primary">phnH</name>
    <name evidence="1" type="ORF">EJ063_05620</name>
</gene>
<dbReference type="EMBL" id="RXZH01000001">
    <property type="protein sequence ID" value="RTZ18266.1"/>
    <property type="molecule type" value="Genomic_DNA"/>
</dbReference>
<dbReference type="GO" id="GO:0019634">
    <property type="term" value="P:organic phosphonate metabolic process"/>
    <property type="evidence" value="ECO:0007669"/>
    <property type="project" value="InterPro"/>
</dbReference>
<keyword evidence="2" id="KW-1185">Reference proteome</keyword>
<reference evidence="1 2" key="1">
    <citation type="submission" date="2018-12" db="EMBL/GenBank/DDBJ databases">
        <title>Vibrio sp. isolated from China Sea.</title>
        <authorList>
            <person name="Li Y."/>
        </authorList>
    </citation>
    <scope>NUCLEOTIDE SEQUENCE [LARGE SCALE GENOMIC DNA]</scope>
    <source>
        <strain evidence="1 2">BEI207</strain>
    </source>
</reference>